<proteinExistence type="inferred from homology"/>
<name>A0A6G0WBQ3_9STRA</name>
<dbReference type="CDD" id="cd05398">
    <property type="entry name" value="NT_ClassII-CCAase"/>
    <property type="match status" value="1"/>
</dbReference>
<dbReference type="SUPFAM" id="SSF81301">
    <property type="entry name" value="Nucleotidyltransferase"/>
    <property type="match status" value="1"/>
</dbReference>
<evidence type="ECO:0000313" key="7">
    <source>
        <dbReference type="Proteomes" id="UP000481153"/>
    </source>
</evidence>
<dbReference type="Proteomes" id="UP000481153">
    <property type="component" value="Unassembled WGS sequence"/>
</dbReference>
<sequence>MKRKSMEVSTTIALTPDEEKLFALLLDVNKHSESNLTLRVAGGWVRDKLLGRSSDDIDIVLDKMTGAAFAQLVNEYESQHGHTTHAVGVIKANPDQSKHLETATMQLGNGWVDFVNLRSETYTDDEAHRIPTMAFGTPLEDAQRRDFTINSLFYNLSTQNVEDLTGHGLSDLAQGLIRTPLDPNITFYDDPLRVLRAIRFASRFQFPMADDLVQALRNPQIHEALKKKVSRERVGKELSGMLTGTSAHPVDALASLHEFGLLSSVFELPNGPYFVDQVQVIEAFDGWNVTHSCVRELQEWRAIRSASGNGLDDPHQIKLHFIAATLLPLADWTVVQKKKHIPVPHAIVRESIKFAAKDADQVGLVILKNFRRFVTESQRSDRVALGLLLRDVGELWHLCADMAYLYEVVVQGNIEKEAARQKYSRLAQVVDEQGLGNIWEMKPLLNGKEVMDALALKPGPAVKAMQDAMIVFQLQHPDTTCEACLEHLQTLKK</sequence>
<accession>A0A6G0WBQ3</accession>
<keyword evidence="7" id="KW-1185">Reference proteome</keyword>
<evidence type="ECO:0000256" key="4">
    <source>
        <dbReference type="RuleBase" id="RU003953"/>
    </source>
</evidence>
<dbReference type="VEuPathDB" id="FungiDB:AeMF1_010511"/>
<feature type="domain" description="Poly A polymerase head" evidence="5">
    <location>
        <begin position="38"/>
        <end position="178"/>
    </location>
</feature>
<dbReference type="InterPro" id="IPR002646">
    <property type="entry name" value="PolA_pol_head_dom"/>
</dbReference>
<dbReference type="GO" id="GO:0052927">
    <property type="term" value="F:CC tRNA cytidylyltransferase activity"/>
    <property type="evidence" value="ECO:0007669"/>
    <property type="project" value="TreeGrafter"/>
</dbReference>
<evidence type="ECO:0000256" key="2">
    <source>
        <dbReference type="ARBA" id="ARBA00022679"/>
    </source>
</evidence>
<evidence type="ECO:0000256" key="1">
    <source>
        <dbReference type="ARBA" id="ARBA00007265"/>
    </source>
</evidence>
<dbReference type="EMBL" id="VJMJ01000266">
    <property type="protein sequence ID" value="KAF0724616.1"/>
    <property type="molecule type" value="Genomic_DNA"/>
</dbReference>
<dbReference type="PANTHER" id="PTHR13734">
    <property type="entry name" value="TRNA-NUCLEOTIDYLTRANSFERASE"/>
    <property type="match status" value="1"/>
</dbReference>
<comment type="similarity">
    <text evidence="1 4">Belongs to the tRNA nucleotidyltransferase/poly(A) polymerase family.</text>
</comment>
<gene>
    <name evidence="6" type="ORF">Ae201684_016682</name>
</gene>
<dbReference type="GO" id="GO:0052929">
    <property type="term" value="F:ATP:3'-cytidine-cytidine-tRNA adenylyltransferase activity"/>
    <property type="evidence" value="ECO:0007669"/>
    <property type="project" value="TreeGrafter"/>
</dbReference>
<keyword evidence="2 4" id="KW-0808">Transferase</keyword>
<evidence type="ECO:0000256" key="3">
    <source>
        <dbReference type="ARBA" id="ARBA00022884"/>
    </source>
</evidence>
<evidence type="ECO:0000259" key="5">
    <source>
        <dbReference type="Pfam" id="PF01743"/>
    </source>
</evidence>
<dbReference type="AlphaFoldDB" id="A0A6G0WBQ3"/>
<dbReference type="PANTHER" id="PTHR13734:SF5">
    <property type="entry name" value="CCA TRNA NUCLEOTIDYLTRANSFERASE, MITOCHONDRIAL"/>
    <property type="match status" value="1"/>
</dbReference>
<dbReference type="GO" id="GO:0001680">
    <property type="term" value="P:tRNA 3'-terminal CCA addition"/>
    <property type="evidence" value="ECO:0007669"/>
    <property type="project" value="TreeGrafter"/>
</dbReference>
<dbReference type="GO" id="GO:0003723">
    <property type="term" value="F:RNA binding"/>
    <property type="evidence" value="ECO:0007669"/>
    <property type="project" value="UniProtKB-KW"/>
</dbReference>
<evidence type="ECO:0000313" key="6">
    <source>
        <dbReference type="EMBL" id="KAF0724616.1"/>
    </source>
</evidence>
<keyword evidence="3 4" id="KW-0694">RNA-binding</keyword>
<organism evidence="6 7">
    <name type="scientific">Aphanomyces euteiches</name>
    <dbReference type="NCBI Taxonomy" id="100861"/>
    <lineage>
        <taxon>Eukaryota</taxon>
        <taxon>Sar</taxon>
        <taxon>Stramenopiles</taxon>
        <taxon>Oomycota</taxon>
        <taxon>Saprolegniomycetes</taxon>
        <taxon>Saprolegniales</taxon>
        <taxon>Verrucalvaceae</taxon>
        <taxon>Aphanomyces</taxon>
    </lineage>
</organism>
<dbReference type="FunFam" id="3.30.460.10:FF:000019">
    <property type="entry name" value="tRNA nucleotidyltransferase cca2"/>
    <property type="match status" value="1"/>
</dbReference>
<dbReference type="InterPro" id="IPR043519">
    <property type="entry name" value="NT_sf"/>
</dbReference>
<dbReference type="SUPFAM" id="SSF81891">
    <property type="entry name" value="Poly A polymerase C-terminal region-like"/>
    <property type="match status" value="1"/>
</dbReference>
<reference evidence="6 7" key="1">
    <citation type="submission" date="2019-07" db="EMBL/GenBank/DDBJ databases">
        <title>Genomics analysis of Aphanomyces spp. identifies a new class of oomycete effector associated with host adaptation.</title>
        <authorList>
            <person name="Gaulin E."/>
        </authorList>
    </citation>
    <scope>NUCLEOTIDE SEQUENCE [LARGE SCALE GENOMIC DNA]</scope>
    <source>
        <strain evidence="6 7">ATCC 201684</strain>
    </source>
</reference>
<dbReference type="Gene3D" id="3.30.460.10">
    <property type="entry name" value="Beta Polymerase, domain 2"/>
    <property type="match status" value="1"/>
</dbReference>
<protein>
    <recommendedName>
        <fullName evidence="5">Poly A polymerase head domain-containing protein</fullName>
    </recommendedName>
</protein>
<dbReference type="GO" id="GO:0005739">
    <property type="term" value="C:mitochondrion"/>
    <property type="evidence" value="ECO:0007669"/>
    <property type="project" value="UniProtKB-ARBA"/>
</dbReference>
<dbReference type="Gene3D" id="1.10.3090.10">
    <property type="entry name" value="cca-adding enzyme, domain 2"/>
    <property type="match status" value="1"/>
</dbReference>
<comment type="caution">
    <text evidence="6">The sequence shown here is derived from an EMBL/GenBank/DDBJ whole genome shotgun (WGS) entry which is preliminary data.</text>
</comment>
<dbReference type="Pfam" id="PF01743">
    <property type="entry name" value="PolyA_pol"/>
    <property type="match status" value="1"/>
</dbReference>